<accession>A0A401TCA1</accession>
<dbReference type="OrthoDB" id="10070927at2759"/>
<protein>
    <submittedName>
        <fullName evidence="2">Uncharacterized protein</fullName>
    </submittedName>
</protein>
<evidence type="ECO:0000313" key="3">
    <source>
        <dbReference type="Proteomes" id="UP000287033"/>
    </source>
</evidence>
<feature type="region of interest" description="Disordered" evidence="1">
    <location>
        <begin position="37"/>
        <end position="70"/>
    </location>
</feature>
<dbReference type="AlphaFoldDB" id="A0A401TCA1"/>
<gene>
    <name evidence="2" type="ORF">chiPu_0024320</name>
</gene>
<evidence type="ECO:0000313" key="2">
    <source>
        <dbReference type="EMBL" id="GCC40296.1"/>
    </source>
</evidence>
<dbReference type="STRING" id="137246.A0A401TCA1"/>
<keyword evidence="3" id="KW-1185">Reference proteome</keyword>
<dbReference type="PANTHER" id="PTHR35084">
    <property type="entry name" value="TCF3 FUSION PARTNER"/>
    <property type="match status" value="1"/>
</dbReference>
<dbReference type="GO" id="GO:0043065">
    <property type="term" value="P:positive regulation of apoptotic process"/>
    <property type="evidence" value="ECO:0007669"/>
    <property type="project" value="TreeGrafter"/>
</dbReference>
<name>A0A401TCA1_CHIPU</name>
<evidence type="ECO:0000256" key="1">
    <source>
        <dbReference type="SAM" id="MobiDB-lite"/>
    </source>
</evidence>
<dbReference type="OMA" id="WRACHMA"/>
<feature type="compositionally biased region" description="Acidic residues" evidence="1">
    <location>
        <begin position="50"/>
        <end position="67"/>
    </location>
</feature>
<dbReference type="InterPro" id="IPR033555">
    <property type="entry name" value="TFPT"/>
</dbReference>
<organism evidence="2 3">
    <name type="scientific">Chiloscyllium punctatum</name>
    <name type="common">Brownbanded bambooshark</name>
    <name type="synonym">Hemiscyllium punctatum</name>
    <dbReference type="NCBI Taxonomy" id="137246"/>
    <lineage>
        <taxon>Eukaryota</taxon>
        <taxon>Metazoa</taxon>
        <taxon>Chordata</taxon>
        <taxon>Craniata</taxon>
        <taxon>Vertebrata</taxon>
        <taxon>Chondrichthyes</taxon>
        <taxon>Elasmobranchii</taxon>
        <taxon>Galeomorphii</taxon>
        <taxon>Galeoidea</taxon>
        <taxon>Orectolobiformes</taxon>
        <taxon>Hemiscylliidae</taxon>
        <taxon>Chiloscyllium</taxon>
    </lineage>
</organism>
<comment type="caution">
    <text evidence="2">The sequence shown here is derived from an EMBL/GenBank/DDBJ whole genome shotgun (WGS) entry which is preliminary data.</text>
</comment>
<proteinExistence type="predicted"/>
<dbReference type="GO" id="GO:0097190">
    <property type="term" value="P:apoptotic signaling pathway"/>
    <property type="evidence" value="ECO:0007669"/>
    <property type="project" value="TreeGrafter"/>
</dbReference>
<dbReference type="EMBL" id="BEZZ01037036">
    <property type="protein sequence ID" value="GCC40296.1"/>
    <property type="molecule type" value="Genomic_DNA"/>
</dbReference>
<dbReference type="Proteomes" id="UP000287033">
    <property type="component" value="Unassembled WGS sequence"/>
</dbReference>
<dbReference type="PANTHER" id="PTHR35084:SF1">
    <property type="entry name" value="TCF3 FUSION PARTNER"/>
    <property type="match status" value="1"/>
</dbReference>
<reference evidence="2 3" key="1">
    <citation type="journal article" date="2018" name="Nat. Ecol. Evol.">
        <title>Shark genomes provide insights into elasmobranch evolution and the origin of vertebrates.</title>
        <authorList>
            <person name="Hara Y"/>
            <person name="Yamaguchi K"/>
            <person name="Onimaru K"/>
            <person name="Kadota M"/>
            <person name="Koyanagi M"/>
            <person name="Keeley SD"/>
            <person name="Tatsumi K"/>
            <person name="Tanaka K"/>
            <person name="Motone F"/>
            <person name="Kageyama Y"/>
            <person name="Nozu R"/>
            <person name="Adachi N"/>
            <person name="Nishimura O"/>
            <person name="Nakagawa R"/>
            <person name="Tanegashima C"/>
            <person name="Kiyatake I"/>
            <person name="Matsumoto R"/>
            <person name="Murakumo K"/>
            <person name="Nishida K"/>
            <person name="Terakita A"/>
            <person name="Kuratani S"/>
            <person name="Sato K"/>
            <person name="Hyodo S Kuraku.S."/>
        </authorList>
    </citation>
    <scope>NUCLEOTIDE SEQUENCE [LARGE SCALE GENOMIC DNA]</scope>
</reference>
<sequence>MAAVGFDDFPGPCSELALPPLFGGNILASELEQEVEFTDSGLHEGRGREEEEVQDEEEEGDEEEDEEQVLRRRREAYRPKYHALLRRCKEIEL</sequence>
<dbReference type="GO" id="GO:0003677">
    <property type="term" value="F:DNA binding"/>
    <property type="evidence" value="ECO:0007669"/>
    <property type="project" value="TreeGrafter"/>
</dbReference>
<feature type="non-terminal residue" evidence="2">
    <location>
        <position position="93"/>
    </location>
</feature>
<dbReference type="GO" id="GO:0031011">
    <property type="term" value="C:Ino80 complex"/>
    <property type="evidence" value="ECO:0007669"/>
    <property type="project" value="TreeGrafter"/>
</dbReference>